<reference evidence="3 4" key="1">
    <citation type="submission" date="2019-01" db="EMBL/GenBank/DDBJ databases">
        <title>Draft genome sequence of Psathyrella aberdarensis IHI B618.</title>
        <authorList>
            <person name="Buettner E."/>
            <person name="Kellner H."/>
        </authorList>
    </citation>
    <scope>NUCLEOTIDE SEQUENCE [LARGE SCALE GENOMIC DNA]</scope>
    <source>
        <strain evidence="3 4">IHI B618</strain>
    </source>
</reference>
<protein>
    <submittedName>
        <fullName evidence="3">Uncharacterized protein</fullName>
    </submittedName>
</protein>
<feature type="region of interest" description="Disordered" evidence="1">
    <location>
        <begin position="137"/>
        <end position="203"/>
    </location>
</feature>
<accession>A0A4Q2E1K7</accession>
<sequence length="226" mass="25049">MHNTSQSSPSSRSLGEIDWLLRRRSLNAVGELDYALSMAHNAQRNSAANGGSAYPPSVHPTSGNHDTPSVLIIAAYALAQIGFLGLNVITLVALWKHAPRAAFIVFLVWVVVFYALLALVPQRLEVERHILSMISRRKRGQPNVPPPVPSSPTPPPNSSHGPYLHTPSFTRTMPADMSSGRRRSAEDDDDDIDEDTRQRMIEAEMDRREVSIITMPKRKLWVANPS</sequence>
<feature type="transmembrane region" description="Helical" evidence="2">
    <location>
        <begin position="70"/>
        <end position="95"/>
    </location>
</feature>
<dbReference type="AlphaFoldDB" id="A0A4Q2E1K7"/>
<keyword evidence="4" id="KW-1185">Reference proteome</keyword>
<organism evidence="3 4">
    <name type="scientific">Candolleomyces aberdarensis</name>
    <dbReference type="NCBI Taxonomy" id="2316362"/>
    <lineage>
        <taxon>Eukaryota</taxon>
        <taxon>Fungi</taxon>
        <taxon>Dikarya</taxon>
        <taxon>Basidiomycota</taxon>
        <taxon>Agaricomycotina</taxon>
        <taxon>Agaricomycetes</taxon>
        <taxon>Agaricomycetidae</taxon>
        <taxon>Agaricales</taxon>
        <taxon>Agaricineae</taxon>
        <taxon>Psathyrellaceae</taxon>
        <taxon>Candolleomyces</taxon>
    </lineage>
</organism>
<evidence type="ECO:0000313" key="3">
    <source>
        <dbReference type="EMBL" id="RXW25265.1"/>
    </source>
</evidence>
<keyword evidence="2" id="KW-0812">Transmembrane</keyword>
<dbReference type="Proteomes" id="UP000290288">
    <property type="component" value="Unassembled WGS sequence"/>
</dbReference>
<evidence type="ECO:0000313" key="4">
    <source>
        <dbReference type="Proteomes" id="UP000290288"/>
    </source>
</evidence>
<dbReference type="STRING" id="2316362.A0A4Q2E1K7"/>
<comment type="caution">
    <text evidence="3">The sequence shown here is derived from an EMBL/GenBank/DDBJ whole genome shotgun (WGS) entry which is preliminary data.</text>
</comment>
<evidence type="ECO:0000256" key="2">
    <source>
        <dbReference type="SAM" id="Phobius"/>
    </source>
</evidence>
<gene>
    <name evidence="3" type="ORF">EST38_g643</name>
</gene>
<proteinExistence type="predicted"/>
<evidence type="ECO:0000256" key="1">
    <source>
        <dbReference type="SAM" id="MobiDB-lite"/>
    </source>
</evidence>
<keyword evidence="2" id="KW-0472">Membrane</keyword>
<feature type="compositionally biased region" description="Pro residues" evidence="1">
    <location>
        <begin position="143"/>
        <end position="157"/>
    </location>
</feature>
<dbReference type="OrthoDB" id="10250130at2759"/>
<dbReference type="EMBL" id="SDEE01000007">
    <property type="protein sequence ID" value="RXW25265.1"/>
    <property type="molecule type" value="Genomic_DNA"/>
</dbReference>
<name>A0A4Q2E1K7_9AGAR</name>
<keyword evidence="2" id="KW-1133">Transmembrane helix</keyword>
<feature type="transmembrane region" description="Helical" evidence="2">
    <location>
        <begin position="101"/>
        <end position="120"/>
    </location>
</feature>